<dbReference type="InterPro" id="IPR027417">
    <property type="entry name" value="P-loop_NTPase"/>
</dbReference>
<reference evidence="3" key="1">
    <citation type="submission" date="2016-10" db="EMBL/GenBank/DDBJ databases">
        <authorList>
            <person name="Varghese N."/>
            <person name="Submissions S."/>
        </authorList>
    </citation>
    <scope>NUCLEOTIDE SEQUENCE [LARGE SCALE GENOMIC DNA]</scope>
    <source>
        <strain evidence="3">DSM 44796</strain>
    </source>
</reference>
<dbReference type="GO" id="GO:0005524">
    <property type="term" value="F:ATP binding"/>
    <property type="evidence" value="ECO:0007669"/>
    <property type="project" value="InterPro"/>
</dbReference>
<dbReference type="RefSeq" id="WP_090009600.1">
    <property type="nucleotide sequence ID" value="NZ_FNET01000013.1"/>
</dbReference>
<dbReference type="Proteomes" id="UP000199682">
    <property type="component" value="Unassembled WGS sequence"/>
</dbReference>
<proteinExistence type="predicted"/>
<dbReference type="PANTHER" id="PTHR40396:SF1">
    <property type="entry name" value="ATPASE AAA-TYPE CORE DOMAIN-CONTAINING PROTEIN"/>
    <property type="match status" value="1"/>
</dbReference>
<gene>
    <name evidence="2" type="ORF">SAMN04488074_11367</name>
</gene>
<accession>A0A1G9MN25</accession>
<dbReference type="Gene3D" id="3.40.50.300">
    <property type="entry name" value="P-loop containing nucleotide triphosphate hydrolases"/>
    <property type="match status" value="2"/>
</dbReference>
<evidence type="ECO:0000259" key="1">
    <source>
        <dbReference type="Pfam" id="PF13304"/>
    </source>
</evidence>
<dbReference type="InterPro" id="IPR003959">
    <property type="entry name" value="ATPase_AAA_core"/>
</dbReference>
<evidence type="ECO:0000313" key="3">
    <source>
        <dbReference type="Proteomes" id="UP000199682"/>
    </source>
</evidence>
<organism evidence="2 3">
    <name type="scientific">Lentzea albidocapillata subsp. violacea</name>
    <dbReference type="NCBI Taxonomy" id="128104"/>
    <lineage>
        <taxon>Bacteria</taxon>
        <taxon>Bacillati</taxon>
        <taxon>Actinomycetota</taxon>
        <taxon>Actinomycetes</taxon>
        <taxon>Pseudonocardiales</taxon>
        <taxon>Pseudonocardiaceae</taxon>
        <taxon>Lentzea</taxon>
    </lineage>
</organism>
<sequence length="427" mass="47384">MLRSFRLGNHRSFRDEHELLLTPAYSKDRDVLPVAAIYGANASGKSNLLDGLRFMADAVRDSFAVWMPEGGVPRRPFKLDESVGRPSVYVVELVESGVRYTYGFEVDDRRVREEWLYSYPEKRKRVLFERSGSDIKLGTTVTEGTGKGEVLKGLLRPNSLFLSLGAQSGLDAVLPVQRWFTNSLVFQDGERSTFDHATIARFLAGSDGLTEQFVSLLKIADLGITGIEYNVTPMPDDDEVSAVERKLRTGFSIEQVRELLEEIVRNRDRVRLTHGPRNRAFEIGEESAGTLSWLMLLPTVLRMLRDGGVLAIDEIDASLHPRVTAALVGLFRSTEANVGGAQLVFTTHDASLLSPVLGDEVLTREDVWFVDKNPDGASDLYPLTDFKPRKEGENLERRYLGGSYGAVPDVQAETFVSALLRGVDGAA</sequence>
<dbReference type="SUPFAM" id="SSF52540">
    <property type="entry name" value="P-loop containing nucleoside triphosphate hydrolases"/>
    <property type="match status" value="1"/>
</dbReference>
<feature type="domain" description="ATPase AAA-type core" evidence="1">
    <location>
        <begin position="34"/>
        <end position="354"/>
    </location>
</feature>
<protein>
    <recommendedName>
        <fullName evidence="1">ATPase AAA-type core domain-containing protein</fullName>
    </recommendedName>
</protein>
<dbReference type="PANTHER" id="PTHR40396">
    <property type="entry name" value="ATPASE-LIKE PROTEIN"/>
    <property type="match status" value="1"/>
</dbReference>
<evidence type="ECO:0000313" key="2">
    <source>
        <dbReference type="EMBL" id="SDL75055.1"/>
    </source>
</evidence>
<dbReference type="Pfam" id="PF13304">
    <property type="entry name" value="AAA_21"/>
    <property type="match status" value="1"/>
</dbReference>
<name>A0A1G9MN25_9PSEU</name>
<dbReference type="EMBL" id="FNET01000013">
    <property type="protein sequence ID" value="SDL75055.1"/>
    <property type="molecule type" value="Genomic_DNA"/>
</dbReference>
<dbReference type="AlphaFoldDB" id="A0A1G9MN25"/>
<dbReference type="GO" id="GO:0016887">
    <property type="term" value="F:ATP hydrolysis activity"/>
    <property type="evidence" value="ECO:0007669"/>
    <property type="project" value="InterPro"/>
</dbReference>